<feature type="domain" description="Histidine kinase/HSP90-like ATPase" evidence="2">
    <location>
        <begin position="22"/>
        <end position="142"/>
    </location>
</feature>
<evidence type="ECO:0000259" key="2">
    <source>
        <dbReference type="Pfam" id="PF13581"/>
    </source>
</evidence>
<dbReference type="InterPro" id="IPR036890">
    <property type="entry name" value="HATPase_C_sf"/>
</dbReference>
<evidence type="ECO:0000313" key="3">
    <source>
        <dbReference type="EMBL" id="ABN98523.1"/>
    </source>
</evidence>
<dbReference type="GO" id="GO:0004674">
    <property type="term" value="F:protein serine/threonine kinase activity"/>
    <property type="evidence" value="ECO:0007669"/>
    <property type="project" value="UniProtKB-KW"/>
</dbReference>
<organism evidence="3">
    <name type="scientific">Mycobacterium sp. (strain JLS)</name>
    <dbReference type="NCBI Taxonomy" id="164757"/>
    <lineage>
        <taxon>Bacteria</taxon>
        <taxon>Bacillati</taxon>
        <taxon>Actinomycetota</taxon>
        <taxon>Actinomycetes</taxon>
        <taxon>Mycobacteriales</taxon>
        <taxon>Mycobacteriaceae</taxon>
        <taxon>Mycobacterium</taxon>
    </lineage>
</organism>
<keyword evidence="1 3" id="KW-0723">Serine/threonine-protein kinase</keyword>
<reference evidence="3" key="1">
    <citation type="submission" date="2007-02" db="EMBL/GenBank/DDBJ databases">
        <title>Complete sequence of Mycobacterium sp. JLS.</title>
        <authorList>
            <consortium name="US DOE Joint Genome Institute"/>
            <person name="Copeland A."/>
            <person name="Lucas S."/>
            <person name="Lapidus A."/>
            <person name="Barry K."/>
            <person name="Detter J.C."/>
            <person name="Glavina del Rio T."/>
            <person name="Hammon N."/>
            <person name="Israni S."/>
            <person name="Dalin E."/>
            <person name="Tice H."/>
            <person name="Pitluck S."/>
            <person name="Chain P."/>
            <person name="Malfatti S."/>
            <person name="Shin M."/>
            <person name="Vergez L."/>
            <person name="Schmutz J."/>
            <person name="Larimer F."/>
            <person name="Land M."/>
            <person name="Hauser L."/>
            <person name="Kyrpides N."/>
            <person name="Mikhailova N."/>
            <person name="Miller C.D."/>
            <person name="Anderson A.J."/>
            <person name="Sims R.C."/>
            <person name="Richardson P."/>
        </authorList>
    </citation>
    <scope>NUCLEOTIDE SEQUENCE [LARGE SCALE GENOMIC DNA]</scope>
    <source>
        <strain evidence="3">JLS</strain>
    </source>
</reference>
<keyword evidence="1 3" id="KW-0418">Kinase</keyword>
<name>A0A5Q5CGN5_MYCSJ</name>
<dbReference type="InterPro" id="IPR003594">
    <property type="entry name" value="HATPase_dom"/>
</dbReference>
<dbReference type="Gene3D" id="3.30.565.10">
    <property type="entry name" value="Histidine kinase-like ATPase, C-terminal domain"/>
    <property type="match status" value="1"/>
</dbReference>
<accession>A0A5Q5CGN5</accession>
<dbReference type="EMBL" id="CP000580">
    <property type="protein sequence ID" value="ABN98523.1"/>
    <property type="molecule type" value="Genomic_DNA"/>
</dbReference>
<proteinExistence type="predicted"/>
<dbReference type="SUPFAM" id="SSF55874">
    <property type="entry name" value="ATPase domain of HSP90 chaperone/DNA topoisomerase II/histidine kinase"/>
    <property type="match status" value="1"/>
</dbReference>
<sequence>MIDSVSAANVSNAERFTRIGIAADGETASQVREEFGHWLDAHFALDPVRSSDLILATNEALANAAEFAYASADRPGTMDVEANFDAQAGVLTVTIADQGTWRDRATVPPSKARGRGIPLMEALTDSTSIDRSQGGTRVLLQWTGVAARPAPSHDLSRG</sequence>
<dbReference type="PANTHER" id="PTHR35526:SF3">
    <property type="entry name" value="ANTI-SIGMA-F FACTOR RSBW"/>
    <property type="match status" value="1"/>
</dbReference>
<dbReference type="CDD" id="cd16936">
    <property type="entry name" value="HATPase_RsbW-like"/>
    <property type="match status" value="1"/>
</dbReference>
<gene>
    <name evidence="3" type="ordered locus">Mjls_2743</name>
</gene>
<keyword evidence="1 3" id="KW-0808">Transferase</keyword>
<dbReference type="KEGG" id="mjl:Mjls_2743"/>
<dbReference type="PANTHER" id="PTHR35526">
    <property type="entry name" value="ANTI-SIGMA-F FACTOR RSBW-RELATED"/>
    <property type="match status" value="1"/>
</dbReference>
<dbReference type="Pfam" id="PF13581">
    <property type="entry name" value="HATPase_c_2"/>
    <property type="match status" value="1"/>
</dbReference>
<protein>
    <submittedName>
        <fullName evidence="3">Putative anti-sigma regulatory factor, serine/threonine protein kinase</fullName>
    </submittedName>
</protein>
<dbReference type="AlphaFoldDB" id="A0A5Q5CGN5"/>
<evidence type="ECO:0000256" key="1">
    <source>
        <dbReference type="ARBA" id="ARBA00022527"/>
    </source>
</evidence>
<dbReference type="InterPro" id="IPR050267">
    <property type="entry name" value="Anti-sigma-factor_SerPK"/>
</dbReference>